<feature type="domain" description="PDZ" evidence="3">
    <location>
        <begin position="63"/>
        <end position="146"/>
    </location>
</feature>
<comment type="subcellular location">
    <subcellularLocation>
        <location evidence="1">Membrane</location>
    </subcellularLocation>
</comment>
<dbReference type="Gene3D" id="2.30.42.10">
    <property type="match status" value="1"/>
</dbReference>
<protein>
    <recommendedName>
        <fullName evidence="3">PDZ domain-containing protein</fullName>
    </recommendedName>
</protein>
<dbReference type="AlphaFoldDB" id="A0A8C4QF17"/>
<dbReference type="Ensembl" id="ENSEBUT00000015075.1">
    <property type="protein sequence ID" value="ENSEBUP00000014499.1"/>
    <property type="gene ID" value="ENSEBUG00000009145.1"/>
</dbReference>
<keyword evidence="2" id="KW-0472">Membrane</keyword>
<evidence type="ECO:0000313" key="4">
    <source>
        <dbReference type="Ensembl" id="ENSEBUP00000014499.1"/>
    </source>
</evidence>
<accession>A0A8C4QF17</accession>
<dbReference type="GO" id="GO:0007268">
    <property type="term" value="P:chemical synaptic transmission"/>
    <property type="evidence" value="ECO:0007669"/>
    <property type="project" value="TreeGrafter"/>
</dbReference>
<dbReference type="GO" id="GO:0098609">
    <property type="term" value="P:cell-cell adhesion"/>
    <property type="evidence" value="ECO:0007669"/>
    <property type="project" value="TreeGrafter"/>
</dbReference>
<evidence type="ECO:0000313" key="5">
    <source>
        <dbReference type="Proteomes" id="UP000694388"/>
    </source>
</evidence>
<evidence type="ECO:0000256" key="2">
    <source>
        <dbReference type="ARBA" id="ARBA00023136"/>
    </source>
</evidence>
<organism evidence="4 5">
    <name type="scientific">Eptatretus burgeri</name>
    <name type="common">Inshore hagfish</name>
    <dbReference type="NCBI Taxonomy" id="7764"/>
    <lineage>
        <taxon>Eukaryota</taxon>
        <taxon>Metazoa</taxon>
        <taxon>Chordata</taxon>
        <taxon>Craniata</taxon>
        <taxon>Vertebrata</taxon>
        <taxon>Cyclostomata</taxon>
        <taxon>Myxini</taxon>
        <taxon>Myxiniformes</taxon>
        <taxon>Myxinidae</taxon>
        <taxon>Eptatretinae</taxon>
        <taxon>Eptatretus</taxon>
    </lineage>
</organism>
<dbReference type="GO" id="GO:0031594">
    <property type="term" value="C:neuromuscular junction"/>
    <property type="evidence" value="ECO:0007669"/>
    <property type="project" value="TreeGrafter"/>
</dbReference>
<dbReference type="GO" id="GO:0099072">
    <property type="term" value="P:regulation of postsynaptic membrane neurotransmitter receptor levels"/>
    <property type="evidence" value="ECO:0007669"/>
    <property type="project" value="TreeGrafter"/>
</dbReference>
<dbReference type="PANTHER" id="PTHR23119">
    <property type="entry name" value="DISCS LARGE"/>
    <property type="match status" value="1"/>
</dbReference>
<dbReference type="CDD" id="cd06676">
    <property type="entry name" value="PDZ13_MUPP1-like"/>
    <property type="match status" value="1"/>
</dbReference>
<dbReference type="GO" id="GO:0098839">
    <property type="term" value="C:postsynaptic density membrane"/>
    <property type="evidence" value="ECO:0007669"/>
    <property type="project" value="TreeGrafter"/>
</dbReference>
<dbReference type="InterPro" id="IPR050614">
    <property type="entry name" value="Synaptic_Scaffolding_LAP-MAGUK"/>
</dbReference>
<evidence type="ECO:0000256" key="1">
    <source>
        <dbReference type="ARBA" id="ARBA00004370"/>
    </source>
</evidence>
<reference evidence="4" key="2">
    <citation type="submission" date="2025-09" db="UniProtKB">
        <authorList>
            <consortium name="Ensembl"/>
        </authorList>
    </citation>
    <scope>IDENTIFICATION</scope>
</reference>
<keyword evidence="5" id="KW-1185">Reference proteome</keyword>
<reference evidence="4" key="1">
    <citation type="submission" date="2025-08" db="UniProtKB">
        <authorList>
            <consortium name="Ensembl"/>
        </authorList>
    </citation>
    <scope>IDENTIFICATION</scope>
</reference>
<dbReference type="GO" id="GO:0043005">
    <property type="term" value="C:neuron projection"/>
    <property type="evidence" value="ECO:0007669"/>
    <property type="project" value="TreeGrafter"/>
</dbReference>
<dbReference type="GeneTree" id="ENSGT00940000155586"/>
<name>A0A8C4QF17_EPTBU</name>
<dbReference type="GO" id="GO:0016323">
    <property type="term" value="C:basolateral plasma membrane"/>
    <property type="evidence" value="ECO:0007669"/>
    <property type="project" value="TreeGrafter"/>
</dbReference>
<dbReference type="PROSITE" id="PS50106">
    <property type="entry name" value="PDZ"/>
    <property type="match status" value="1"/>
</dbReference>
<dbReference type="Pfam" id="PF00595">
    <property type="entry name" value="PDZ"/>
    <property type="match status" value="1"/>
</dbReference>
<dbReference type="InterPro" id="IPR001478">
    <property type="entry name" value="PDZ"/>
</dbReference>
<dbReference type="GO" id="GO:0019901">
    <property type="term" value="F:protein kinase binding"/>
    <property type="evidence" value="ECO:0007669"/>
    <property type="project" value="TreeGrafter"/>
</dbReference>
<dbReference type="InterPro" id="IPR036034">
    <property type="entry name" value="PDZ_sf"/>
</dbReference>
<evidence type="ECO:0000259" key="3">
    <source>
        <dbReference type="PROSITE" id="PS50106"/>
    </source>
</evidence>
<dbReference type="SMART" id="SM00228">
    <property type="entry name" value="PDZ"/>
    <property type="match status" value="1"/>
</dbReference>
<dbReference type="GO" id="GO:0043113">
    <property type="term" value="P:receptor clustering"/>
    <property type="evidence" value="ECO:0007669"/>
    <property type="project" value="TreeGrafter"/>
</dbReference>
<sequence length="146" mass="15404">MLMAKPRKNSWNVAGRSFPGDVLMATDILPANQRGSPWENHLSGSSLNPCADLIVPSLGQYRTVVMQRGSDGLGFSIVGGMGSPHGDLPIYVKTIFEKGAAVRAGGLHRGDQIVAVNGESMKGATHEHALDALKRAIGTVELTVLS</sequence>
<dbReference type="GO" id="GO:0045197">
    <property type="term" value="P:establishment or maintenance of epithelial cell apical/basal polarity"/>
    <property type="evidence" value="ECO:0007669"/>
    <property type="project" value="TreeGrafter"/>
</dbReference>
<dbReference type="PANTHER" id="PTHR23119:SF51">
    <property type="entry name" value="DISKS LARGE 1 TUMOR SUPPRESSOR PROTEIN"/>
    <property type="match status" value="1"/>
</dbReference>
<dbReference type="Proteomes" id="UP000694388">
    <property type="component" value="Unplaced"/>
</dbReference>
<proteinExistence type="predicted"/>
<dbReference type="GO" id="GO:0097120">
    <property type="term" value="P:receptor localization to synapse"/>
    <property type="evidence" value="ECO:0007669"/>
    <property type="project" value="TreeGrafter"/>
</dbReference>
<dbReference type="SUPFAM" id="SSF50156">
    <property type="entry name" value="PDZ domain-like"/>
    <property type="match status" value="1"/>
</dbReference>